<sequence>MIQKVTMYQAVCDGCGRPCAEPYGFTAWATPESASIAAWESGWMTINHELYCPDCVEVDEEMDSYKPKEKKQ</sequence>
<protein>
    <submittedName>
        <fullName evidence="1">Uncharacterized protein</fullName>
    </submittedName>
</protein>
<proteinExistence type="predicted"/>
<gene>
    <name evidence="1" type="ORF">H9824_05645</name>
</gene>
<reference evidence="1" key="2">
    <citation type="submission" date="2021-04" db="EMBL/GenBank/DDBJ databases">
        <authorList>
            <person name="Gilroy R."/>
        </authorList>
    </citation>
    <scope>NUCLEOTIDE SEQUENCE</scope>
    <source>
        <strain evidence="1">Gambia2-208</strain>
    </source>
</reference>
<reference evidence="1" key="1">
    <citation type="journal article" date="2021" name="PeerJ">
        <title>Extensive microbial diversity within the chicken gut microbiome revealed by metagenomics and culture.</title>
        <authorList>
            <person name="Gilroy R."/>
            <person name="Ravi A."/>
            <person name="Getino M."/>
            <person name="Pursley I."/>
            <person name="Horton D.L."/>
            <person name="Alikhan N.F."/>
            <person name="Baker D."/>
            <person name="Gharbi K."/>
            <person name="Hall N."/>
            <person name="Watson M."/>
            <person name="Adriaenssens E.M."/>
            <person name="Foster-Nyarko E."/>
            <person name="Jarju S."/>
            <person name="Secka A."/>
            <person name="Antonio M."/>
            <person name="Oren A."/>
            <person name="Chaudhuri R.R."/>
            <person name="La Ragione R."/>
            <person name="Hildebrand F."/>
            <person name="Pallen M.J."/>
        </authorList>
    </citation>
    <scope>NUCLEOTIDE SEQUENCE</scope>
    <source>
        <strain evidence="1">Gambia2-208</strain>
    </source>
</reference>
<evidence type="ECO:0000313" key="1">
    <source>
        <dbReference type="EMBL" id="HIY88170.1"/>
    </source>
</evidence>
<name>A0A9D1ZGY6_9BACE</name>
<dbReference type="EMBL" id="DXCV01000039">
    <property type="protein sequence ID" value="HIY88170.1"/>
    <property type="molecule type" value="Genomic_DNA"/>
</dbReference>
<dbReference type="Proteomes" id="UP000886851">
    <property type="component" value="Unassembled WGS sequence"/>
</dbReference>
<organism evidence="1 2">
    <name type="scientific">Candidatus Bacteroides pullicola</name>
    <dbReference type="NCBI Taxonomy" id="2838475"/>
    <lineage>
        <taxon>Bacteria</taxon>
        <taxon>Pseudomonadati</taxon>
        <taxon>Bacteroidota</taxon>
        <taxon>Bacteroidia</taxon>
        <taxon>Bacteroidales</taxon>
        <taxon>Bacteroidaceae</taxon>
        <taxon>Bacteroides</taxon>
    </lineage>
</organism>
<evidence type="ECO:0000313" key="2">
    <source>
        <dbReference type="Proteomes" id="UP000886851"/>
    </source>
</evidence>
<dbReference type="AlphaFoldDB" id="A0A9D1ZGY6"/>
<accession>A0A9D1ZGY6</accession>
<comment type="caution">
    <text evidence="1">The sequence shown here is derived from an EMBL/GenBank/DDBJ whole genome shotgun (WGS) entry which is preliminary data.</text>
</comment>